<gene>
    <name evidence="17" type="ORF">BKA05_000347</name>
</gene>
<dbReference type="Gene3D" id="3.50.30.10">
    <property type="entry name" value="Phosphohistidine domain"/>
    <property type="match status" value="1"/>
</dbReference>
<dbReference type="GO" id="GO:0016301">
    <property type="term" value="F:kinase activity"/>
    <property type="evidence" value="ECO:0007669"/>
    <property type="project" value="UniProtKB-KW"/>
</dbReference>
<keyword evidence="9" id="KW-0963">Cytoplasm</keyword>
<dbReference type="PRINTS" id="PR01736">
    <property type="entry name" value="PHPHTRNFRASE"/>
</dbReference>
<feature type="binding site" evidence="11">
    <location>
        <position position="477"/>
    </location>
    <ligand>
        <name>phosphoenolpyruvate</name>
        <dbReference type="ChEBI" id="CHEBI:58702"/>
    </ligand>
</feature>
<accession>A0A7Y9YCR7</accession>
<dbReference type="InterPro" id="IPR018274">
    <property type="entry name" value="PEP_util_AS"/>
</dbReference>
<keyword evidence="6 9" id="KW-0418">Kinase</keyword>
<evidence type="ECO:0000256" key="12">
    <source>
        <dbReference type="PIRSR" id="PIRSR000732-3"/>
    </source>
</evidence>
<feature type="active site" description="Proton donor" evidence="10">
    <location>
        <position position="514"/>
    </location>
</feature>
<dbReference type="GO" id="GO:0005737">
    <property type="term" value="C:cytoplasm"/>
    <property type="evidence" value="ECO:0007669"/>
    <property type="project" value="UniProtKB-SubCell"/>
</dbReference>
<dbReference type="InterPro" id="IPR008279">
    <property type="entry name" value="PEP-util_enz_mobile_dom"/>
</dbReference>
<feature type="domain" description="Phosphotransferase system enzyme I N-terminal" evidence="16">
    <location>
        <begin position="34"/>
        <end position="153"/>
    </location>
</feature>
<dbReference type="InterPro" id="IPR040442">
    <property type="entry name" value="Pyrv_kinase-like_dom_sf"/>
</dbReference>
<dbReference type="InterPro" id="IPR036637">
    <property type="entry name" value="Phosphohistidine_dom_sf"/>
</dbReference>
<dbReference type="Pfam" id="PF00391">
    <property type="entry name" value="PEP-utilizers"/>
    <property type="match status" value="1"/>
</dbReference>
<dbReference type="PANTHER" id="PTHR46244:SF3">
    <property type="entry name" value="PHOSPHOENOLPYRUVATE-PROTEIN PHOSPHOTRANSFERASE"/>
    <property type="match status" value="1"/>
</dbReference>
<evidence type="ECO:0000256" key="1">
    <source>
        <dbReference type="ARBA" id="ARBA00001946"/>
    </source>
</evidence>
<dbReference type="GO" id="GO:0008965">
    <property type="term" value="F:phosphoenolpyruvate-protein phosphotransferase activity"/>
    <property type="evidence" value="ECO:0007669"/>
    <property type="project" value="UniProtKB-EC"/>
</dbReference>
<evidence type="ECO:0000256" key="9">
    <source>
        <dbReference type="PIRNR" id="PIRNR000732"/>
    </source>
</evidence>
<organism evidence="17 18">
    <name type="scientific">Nocardioides marinus</name>
    <dbReference type="NCBI Taxonomy" id="374514"/>
    <lineage>
        <taxon>Bacteria</taxon>
        <taxon>Bacillati</taxon>
        <taxon>Actinomycetota</taxon>
        <taxon>Actinomycetes</taxon>
        <taxon>Propionibacteriales</taxon>
        <taxon>Nocardioidaceae</taxon>
        <taxon>Nocardioides</taxon>
    </lineage>
</organism>
<feature type="domain" description="PEP-utilising enzyme C-terminal" evidence="15">
    <location>
        <begin position="282"/>
        <end position="553"/>
    </location>
</feature>
<evidence type="ECO:0000256" key="5">
    <source>
        <dbReference type="ARBA" id="ARBA00022723"/>
    </source>
</evidence>
<dbReference type="PANTHER" id="PTHR46244">
    <property type="entry name" value="PHOSPHOENOLPYRUVATE-PROTEIN PHOSPHOTRANSFERASE"/>
    <property type="match status" value="1"/>
</dbReference>
<dbReference type="Proteomes" id="UP000537326">
    <property type="component" value="Unassembled WGS sequence"/>
</dbReference>
<evidence type="ECO:0000256" key="8">
    <source>
        <dbReference type="ARBA" id="ARBA00033235"/>
    </source>
</evidence>
<dbReference type="InterPro" id="IPR008731">
    <property type="entry name" value="PTS_EIN"/>
</dbReference>
<feature type="region of interest" description="Disordered" evidence="13">
    <location>
        <begin position="1"/>
        <end position="33"/>
    </location>
</feature>
<keyword evidence="5 9" id="KW-0479">Metal-binding</keyword>
<name>A0A7Y9YCR7_9ACTN</name>
<dbReference type="RefSeq" id="WP_179529892.1">
    <property type="nucleotide sequence ID" value="NZ_BAAAPP010000002.1"/>
</dbReference>
<dbReference type="AlphaFoldDB" id="A0A7Y9YCR7"/>
<comment type="function">
    <text evidence="9">General (non sugar-specific) component of the phosphoenolpyruvate-dependent sugar phosphotransferase system (sugar PTS). This major carbohydrate active-transport system catalyzes the phosphorylation of incoming sugar substrates concomitantly with their translocation across the cell membrane. Enzyme I transfers the phosphoryl group from phosphoenolpyruvate (PEP) to the phosphoryl carrier protein (HPr).</text>
</comment>
<comment type="caution">
    <text evidence="17">The sequence shown here is derived from an EMBL/GenBank/DDBJ whole genome shotgun (WGS) entry which is preliminary data.</text>
</comment>
<feature type="compositionally biased region" description="Low complexity" evidence="13">
    <location>
        <begin position="1"/>
        <end position="18"/>
    </location>
</feature>
<sequence length="582" mass="59075">MVTPTGSSSSTSSTPSTSADGAGPSAGPTAHELRGTPVVSGLAHGPVLPVRTELSATAVAAFGDGGLDAEAALAAYVDAAEAVARGFVTKAERATGAAAEVLTASAGLTRDPGLKQAVGQRLSAGEGLPGAVRGAVAQFVEVFTAMGGLMAERATDLLDIERRVIARVVGEPEPGVVLPEEPSVLVAVDLAPADTASLDPSVVVALVTERGGPTSHTAIIARQLGLPCVVGCAGVTELEAGTPVLVDGARGTVATGVDPQEAAHAVAADREQQARVAGWTGPGVTRDGVPVKLLANVADGPSARSAAESPVQGVGLFRTELCFLDRTEEPSAQEQADIYAQVLEPFAGTGHVVVRTLDAGSDKPVAFATLEDEENPALGVRGLRLALGNPGLLHRQLDGIAEAARRTGAETWVMAPMVATLAEAEDFCGQVRERGLKAGVMVEVPSVALLADRFLDVVDFLSIGTNDLTQYVMAADRLATDLAHLTDPWQPAVLHLVARAAEAGRRAGKPVGVCGEAAADPLLAVALTGMGITSLSMAGAAVRAVGAQLAAVDMDTCRRAADAVLEASDPLAARDAVRRLLD</sequence>
<keyword evidence="4 9" id="KW-0808">Transferase</keyword>
<evidence type="ECO:0000256" key="7">
    <source>
        <dbReference type="ARBA" id="ARBA00022842"/>
    </source>
</evidence>
<dbReference type="SUPFAM" id="SSF52009">
    <property type="entry name" value="Phosphohistidine domain"/>
    <property type="match status" value="1"/>
</dbReference>
<dbReference type="GO" id="GO:0009401">
    <property type="term" value="P:phosphoenolpyruvate-dependent sugar phosphotransferase system"/>
    <property type="evidence" value="ECO:0007669"/>
    <property type="project" value="UniProtKB-KW"/>
</dbReference>
<dbReference type="SUPFAM" id="SSF47831">
    <property type="entry name" value="Enzyme I of the PEP:sugar phosphotransferase system HPr-binding (sub)domain"/>
    <property type="match status" value="1"/>
</dbReference>
<evidence type="ECO:0000256" key="13">
    <source>
        <dbReference type="SAM" id="MobiDB-lite"/>
    </source>
</evidence>
<keyword evidence="7 9" id="KW-0460">Magnesium</keyword>
<dbReference type="EC" id="2.7.3.9" evidence="9"/>
<comment type="subcellular location">
    <subcellularLocation>
        <location evidence="9">Cytoplasm</location>
    </subcellularLocation>
</comment>
<dbReference type="Pfam" id="PF02896">
    <property type="entry name" value="PEP-utilizers_C"/>
    <property type="match status" value="1"/>
</dbReference>
<evidence type="ECO:0000256" key="6">
    <source>
        <dbReference type="ARBA" id="ARBA00022777"/>
    </source>
</evidence>
<evidence type="ECO:0000259" key="16">
    <source>
        <dbReference type="Pfam" id="PF05524"/>
    </source>
</evidence>
<keyword evidence="9" id="KW-0598">Phosphotransferase system</keyword>
<proteinExistence type="inferred from homology"/>
<dbReference type="InterPro" id="IPR024692">
    <property type="entry name" value="PTS_EI"/>
</dbReference>
<dbReference type="InterPro" id="IPR000121">
    <property type="entry name" value="PEP_util_C"/>
</dbReference>
<dbReference type="PIRSF" id="PIRSF000732">
    <property type="entry name" value="PTS_enzyme_I"/>
    <property type="match status" value="1"/>
</dbReference>
<evidence type="ECO:0000256" key="3">
    <source>
        <dbReference type="ARBA" id="ARBA00016544"/>
    </source>
</evidence>
<dbReference type="PROSITE" id="PS00742">
    <property type="entry name" value="PEP_ENZYMES_2"/>
    <property type="match status" value="1"/>
</dbReference>
<dbReference type="EMBL" id="JACBZI010000001">
    <property type="protein sequence ID" value="NYI08832.1"/>
    <property type="molecule type" value="Genomic_DNA"/>
</dbReference>
<dbReference type="InterPro" id="IPR050499">
    <property type="entry name" value="PEP-utilizing_PTS_enzyme"/>
</dbReference>
<feature type="binding site" evidence="11">
    <location>
        <position position="355"/>
    </location>
    <ligand>
        <name>phosphoenolpyruvate</name>
        <dbReference type="ChEBI" id="CHEBI:58702"/>
    </ligand>
</feature>
<feature type="binding site" evidence="12">
    <location>
        <position position="467"/>
    </location>
    <ligand>
        <name>Mg(2+)</name>
        <dbReference type="ChEBI" id="CHEBI:18420"/>
    </ligand>
</feature>
<evidence type="ECO:0000313" key="18">
    <source>
        <dbReference type="Proteomes" id="UP000537326"/>
    </source>
</evidence>
<reference evidence="17 18" key="1">
    <citation type="submission" date="2020-07" db="EMBL/GenBank/DDBJ databases">
        <title>Sequencing the genomes of 1000 actinobacteria strains.</title>
        <authorList>
            <person name="Klenk H.-P."/>
        </authorList>
    </citation>
    <scope>NUCLEOTIDE SEQUENCE [LARGE SCALE GENOMIC DNA]</scope>
    <source>
        <strain evidence="17 18">DSM 18248</strain>
    </source>
</reference>
<dbReference type="SUPFAM" id="SSF51621">
    <property type="entry name" value="Phosphoenolpyruvate/pyruvate domain"/>
    <property type="match status" value="1"/>
</dbReference>
<feature type="active site" description="Tele-phosphohistidine intermediate" evidence="10">
    <location>
        <position position="216"/>
    </location>
</feature>
<dbReference type="PROSITE" id="PS00370">
    <property type="entry name" value="PEP_ENZYMES_PHOS_SITE"/>
    <property type="match status" value="1"/>
</dbReference>
<evidence type="ECO:0000256" key="2">
    <source>
        <dbReference type="ARBA" id="ARBA00007837"/>
    </source>
</evidence>
<evidence type="ECO:0000256" key="11">
    <source>
        <dbReference type="PIRSR" id="PIRSR000732-2"/>
    </source>
</evidence>
<evidence type="ECO:0000259" key="14">
    <source>
        <dbReference type="Pfam" id="PF00391"/>
    </source>
</evidence>
<evidence type="ECO:0000313" key="17">
    <source>
        <dbReference type="EMBL" id="NYI08832.1"/>
    </source>
</evidence>
<evidence type="ECO:0000256" key="4">
    <source>
        <dbReference type="ARBA" id="ARBA00022679"/>
    </source>
</evidence>
<dbReference type="InterPro" id="IPR023151">
    <property type="entry name" value="PEP_util_CS"/>
</dbReference>
<comment type="similarity">
    <text evidence="2 9">Belongs to the PEP-utilizing enzyme family.</text>
</comment>
<dbReference type="InterPro" id="IPR036618">
    <property type="entry name" value="PtsI_HPr-bd_sf"/>
</dbReference>
<keyword evidence="9" id="KW-0762">Sugar transport</keyword>
<evidence type="ECO:0000256" key="10">
    <source>
        <dbReference type="PIRSR" id="PIRSR000732-1"/>
    </source>
</evidence>
<comment type="catalytic activity">
    <reaction evidence="9">
        <text>L-histidyl-[protein] + phosphoenolpyruvate = N(pros)-phospho-L-histidyl-[protein] + pyruvate</text>
        <dbReference type="Rhea" id="RHEA:23880"/>
        <dbReference type="Rhea" id="RHEA-COMP:9745"/>
        <dbReference type="Rhea" id="RHEA-COMP:9746"/>
        <dbReference type="ChEBI" id="CHEBI:15361"/>
        <dbReference type="ChEBI" id="CHEBI:29979"/>
        <dbReference type="ChEBI" id="CHEBI:58702"/>
        <dbReference type="ChEBI" id="CHEBI:64837"/>
        <dbReference type="EC" id="2.7.3.9"/>
    </reaction>
</comment>
<dbReference type="Gene3D" id="3.20.20.60">
    <property type="entry name" value="Phosphoenolpyruvate-binding domains"/>
    <property type="match status" value="1"/>
</dbReference>
<keyword evidence="18" id="KW-1185">Reference proteome</keyword>
<feature type="binding site" evidence="11">
    <location>
        <position position="318"/>
    </location>
    <ligand>
        <name>phosphoenolpyruvate</name>
        <dbReference type="ChEBI" id="CHEBI:58702"/>
    </ligand>
</feature>
<feature type="binding site" evidence="11">
    <location>
        <begin position="466"/>
        <end position="467"/>
    </location>
    <ligand>
        <name>phosphoenolpyruvate</name>
        <dbReference type="ChEBI" id="CHEBI:58702"/>
    </ligand>
</feature>
<evidence type="ECO:0000259" key="15">
    <source>
        <dbReference type="Pfam" id="PF02896"/>
    </source>
</evidence>
<keyword evidence="9" id="KW-0813">Transport</keyword>
<dbReference type="InterPro" id="IPR015813">
    <property type="entry name" value="Pyrv/PenolPyrv_kinase-like_dom"/>
</dbReference>
<feature type="binding site" evidence="12">
    <location>
        <position position="443"/>
    </location>
    <ligand>
        <name>Mg(2+)</name>
        <dbReference type="ChEBI" id="CHEBI:18420"/>
    </ligand>
</feature>
<comment type="cofactor">
    <cofactor evidence="1 9 12">
        <name>Mg(2+)</name>
        <dbReference type="ChEBI" id="CHEBI:18420"/>
    </cofactor>
</comment>
<feature type="domain" description="PEP-utilising enzyme mobile" evidence="14">
    <location>
        <begin position="180"/>
        <end position="251"/>
    </location>
</feature>
<dbReference type="GO" id="GO:0046872">
    <property type="term" value="F:metal ion binding"/>
    <property type="evidence" value="ECO:0007669"/>
    <property type="project" value="UniProtKB-KW"/>
</dbReference>
<dbReference type="Gene3D" id="1.10.274.10">
    <property type="entry name" value="PtsI, HPr-binding domain"/>
    <property type="match status" value="1"/>
</dbReference>
<dbReference type="Pfam" id="PF05524">
    <property type="entry name" value="PEP-utilisers_N"/>
    <property type="match status" value="1"/>
</dbReference>
<protein>
    <recommendedName>
        <fullName evidence="3 9">Phosphoenolpyruvate-protein phosphotransferase</fullName>
        <ecNumber evidence="9">2.7.3.9</ecNumber>
    </recommendedName>
    <alternativeName>
        <fullName evidence="8 9">Phosphotransferase system, enzyme I</fullName>
    </alternativeName>
</protein>